<dbReference type="GO" id="GO:0046872">
    <property type="term" value="F:metal ion binding"/>
    <property type="evidence" value="ECO:0007669"/>
    <property type="project" value="UniProtKB-KW"/>
</dbReference>
<evidence type="ECO:0000256" key="2">
    <source>
        <dbReference type="RuleBase" id="RU361279"/>
    </source>
</evidence>
<comment type="caution">
    <text evidence="3">The sequence shown here is derived from an EMBL/GenBank/DDBJ whole genome shotgun (WGS) entry which is preliminary data.</text>
</comment>
<comment type="cofactor">
    <cofactor evidence="2">
        <name>Mg(2+)</name>
        <dbReference type="ChEBI" id="CHEBI:18420"/>
    </cofactor>
</comment>
<reference evidence="3" key="1">
    <citation type="submission" date="2021-11" db="EMBL/GenBank/DDBJ databases">
        <title>Description of Mycoplasma bradburyaesp. nov.from sea birds: a tribute to a great mycoplasmologist.</title>
        <authorList>
            <person name="Ramirez A.S."/>
            <person name="Poveda C."/>
            <person name="Suarez-Perez A."/>
            <person name="Rosales R.S."/>
            <person name="Dijkman R."/>
            <person name="Feberwee A."/>
            <person name="Spergser J."/>
            <person name="Szostak M.P."/>
            <person name="Ressel L."/>
            <person name="Calabuig P."/>
            <person name="Catania S."/>
            <person name="Gobbo F."/>
            <person name="Timofte D."/>
            <person name="Poveda J.B."/>
        </authorList>
    </citation>
    <scope>NUCLEOTIDE SEQUENCE</scope>
    <source>
        <strain evidence="3">T264</strain>
    </source>
</reference>
<dbReference type="InterPro" id="IPR002698">
    <property type="entry name" value="FTHF_cligase"/>
</dbReference>
<dbReference type="RefSeq" id="WP_255046061.1">
    <property type="nucleotide sequence ID" value="NZ_CP101415.1"/>
</dbReference>
<keyword evidence="2" id="KW-0460">Magnesium</keyword>
<dbReference type="GO" id="GO:0030272">
    <property type="term" value="F:5-formyltetrahydrofolate cyclo-ligase activity"/>
    <property type="evidence" value="ECO:0007669"/>
    <property type="project" value="UniProtKB-EC"/>
</dbReference>
<gene>
    <name evidence="3" type="ORF">LNO71_02120</name>
</gene>
<keyword evidence="1 2" id="KW-0547">Nucleotide-binding</keyword>
<dbReference type="InterPro" id="IPR037171">
    <property type="entry name" value="NagB/RpiA_transferase-like"/>
</dbReference>
<name>A0AAW6HNM0_9MOLU</name>
<dbReference type="SUPFAM" id="SSF100950">
    <property type="entry name" value="NagB/RpiA/CoA transferase-like"/>
    <property type="match status" value="1"/>
</dbReference>
<dbReference type="PANTHER" id="PTHR23407:SF11">
    <property type="entry name" value="CHROMOSOME UNDETERMINED SCAFFOLD_24, WHOLE GENOME SHOTGUN SEQUENCE"/>
    <property type="match status" value="1"/>
</dbReference>
<keyword evidence="1 2" id="KW-0067">ATP-binding</keyword>
<dbReference type="EC" id="6.3.3.2" evidence="2"/>
<evidence type="ECO:0000313" key="4">
    <source>
        <dbReference type="Proteomes" id="UP001216384"/>
    </source>
</evidence>
<feature type="binding site" evidence="1">
    <location>
        <begin position="134"/>
        <end position="142"/>
    </location>
    <ligand>
        <name>ATP</name>
        <dbReference type="ChEBI" id="CHEBI:30616"/>
    </ligand>
</feature>
<feature type="binding site" evidence="1">
    <location>
        <position position="58"/>
    </location>
    <ligand>
        <name>substrate</name>
    </ligand>
</feature>
<dbReference type="InterPro" id="IPR024185">
    <property type="entry name" value="FTHF_cligase-like_sf"/>
</dbReference>
<dbReference type="NCBIfam" id="TIGR02727">
    <property type="entry name" value="MTHFS_bact"/>
    <property type="match status" value="1"/>
</dbReference>
<dbReference type="Gene3D" id="3.40.50.10420">
    <property type="entry name" value="NagB/RpiA/CoA transferase-like"/>
    <property type="match status" value="1"/>
</dbReference>
<keyword evidence="3" id="KW-0436">Ligase</keyword>
<keyword evidence="2" id="KW-0479">Metal-binding</keyword>
<dbReference type="Pfam" id="PF01812">
    <property type="entry name" value="5-FTHF_cyc-lig"/>
    <property type="match status" value="1"/>
</dbReference>
<dbReference type="PIRSF" id="PIRSF006806">
    <property type="entry name" value="FTHF_cligase"/>
    <property type="match status" value="1"/>
</dbReference>
<dbReference type="GO" id="GO:0009396">
    <property type="term" value="P:folic acid-containing compound biosynthetic process"/>
    <property type="evidence" value="ECO:0007669"/>
    <property type="project" value="TreeGrafter"/>
</dbReference>
<dbReference type="Proteomes" id="UP001216384">
    <property type="component" value="Unassembled WGS sequence"/>
</dbReference>
<proteinExistence type="inferred from homology"/>
<organism evidence="3 4">
    <name type="scientific">Mycoplasma bradburyae</name>
    <dbReference type="NCBI Taxonomy" id="2963128"/>
    <lineage>
        <taxon>Bacteria</taxon>
        <taxon>Bacillati</taxon>
        <taxon>Mycoplasmatota</taxon>
        <taxon>Mollicutes</taxon>
        <taxon>Mycoplasmataceae</taxon>
        <taxon>Mycoplasma</taxon>
    </lineage>
</organism>
<dbReference type="EMBL" id="JAJHZP010000013">
    <property type="protein sequence ID" value="MDC4183437.1"/>
    <property type="molecule type" value="Genomic_DNA"/>
</dbReference>
<dbReference type="AlphaFoldDB" id="A0AAW6HNM0"/>
<evidence type="ECO:0000256" key="1">
    <source>
        <dbReference type="PIRSR" id="PIRSR006806-1"/>
    </source>
</evidence>
<evidence type="ECO:0000313" key="3">
    <source>
        <dbReference type="EMBL" id="MDC4183437.1"/>
    </source>
</evidence>
<dbReference type="GO" id="GO:0005524">
    <property type="term" value="F:ATP binding"/>
    <property type="evidence" value="ECO:0007669"/>
    <property type="project" value="UniProtKB-KW"/>
</dbReference>
<comment type="similarity">
    <text evidence="2">Belongs to the 5-formyltetrahydrofolate cyclo-ligase family.</text>
</comment>
<sequence>MSKNKNQLIRKELIDQAIAFAKTNDKKIIDESLTKIVFEYIKSNNFKKIGLYSSLIYEFDTIQLIQKLIDDNYQVFLPRVNDDNTIDFYQIESLDFSFDLKYKIKQPINSINKLDNNLDLFIIPLVGYNSRKIRLGHGKGCYDRFFNNLKYKGYKVCVAYDFMLNDQFDTHQYDVKIDYIFNINNL</sequence>
<comment type="catalytic activity">
    <reaction evidence="2">
        <text>(6S)-5-formyl-5,6,7,8-tetrahydrofolate + ATP = (6R)-5,10-methenyltetrahydrofolate + ADP + phosphate</text>
        <dbReference type="Rhea" id="RHEA:10488"/>
        <dbReference type="ChEBI" id="CHEBI:30616"/>
        <dbReference type="ChEBI" id="CHEBI:43474"/>
        <dbReference type="ChEBI" id="CHEBI:57455"/>
        <dbReference type="ChEBI" id="CHEBI:57457"/>
        <dbReference type="ChEBI" id="CHEBI:456216"/>
        <dbReference type="EC" id="6.3.3.2"/>
    </reaction>
</comment>
<dbReference type="GO" id="GO:0035999">
    <property type="term" value="P:tetrahydrofolate interconversion"/>
    <property type="evidence" value="ECO:0007669"/>
    <property type="project" value="TreeGrafter"/>
</dbReference>
<accession>A0AAW6HNM0</accession>
<protein>
    <recommendedName>
        <fullName evidence="2">5-formyltetrahydrofolate cyclo-ligase</fullName>
        <ecNumber evidence="2">6.3.3.2</ecNumber>
    </recommendedName>
</protein>
<dbReference type="PANTHER" id="PTHR23407">
    <property type="entry name" value="ATPASE INHIBITOR/5-FORMYLTETRAHYDROFOLATE CYCLO-LIGASE"/>
    <property type="match status" value="1"/>
</dbReference>